<keyword evidence="2" id="KW-1185">Reference proteome</keyword>
<proteinExistence type="predicted"/>
<reference evidence="1 2" key="1">
    <citation type="submission" date="2018-11" db="EMBL/GenBank/DDBJ databases">
        <authorList>
            <consortium name="Pathogen Informatics"/>
        </authorList>
    </citation>
    <scope>NUCLEOTIDE SEQUENCE [LARGE SCALE GENOMIC DNA]</scope>
</reference>
<sequence>MLTHSQQKGIKLKKEGQIVFSRSRSLIFPSSLYSPPPRVRVTAAVERRCRCDTRVLAYTISPPVLSRVATSVACRPVAVVAESLLPPPLPCNWSSPEEIARRVGFNRHIPP</sequence>
<protein>
    <submittedName>
        <fullName evidence="1">Uncharacterized protein</fullName>
    </submittedName>
</protein>
<dbReference type="Proteomes" id="UP000270094">
    <property type="component" value="Unassembled WGS sequence"/>
</dbReference>
<dbReference type="EMBL" id="UYYB01012562">
    <property type="protein sequence ID" value="VDM69535.1"/>
    <property type="molecule type" value="Genomic_DNA"/>
</dbReference>
<accession>A0A3P7KEB4</accession>
<organism evidence="1 2">
    <name type="scientific">Strongylus vulgaris</name>
    <name type="common">Blood worm</name>
    <dbReference type="NCBI Taxonomy" id="40348"/>
    <lineage>
        <taxon>Eukaryota</taxon>
        <taxon>Metazoa</taxon>
        <taxon>Ecdysozoa</taxon>
        <taxon>Nematoda</taxon>
        <taxon>Chromadorea</taxon>
        <taxon>Rhabditida</taxon>
        <taxon>Rhabditina</taxon>
        <taxon>Rhabditomorpha</taxon>
        <taxon>Strongyloidea</taxon>
        <taxon>Strongylidae</taxon>
        <taxon>Strongylus</taxon>
    </lineage>
</organism>
<dbReference type="AlphaFoldDB" id="A0A3P7KEB4"/>
<name>A0A3P7KEB4_STRVU</name>
<evidence type="ECO:0000313" key="2">
    <source>
        <dbReference type="Proteomes" id="UP000270094"/>
    </source>
</evidence>
<dbReference type="OrthoDB" id="10377545at2759"/>
<gene>
    <name evidence="1" type="ORF">SVUK_LOCUS4533</name>
</gene>
<evidence type="ECO:0000313" key="1">
    <source>
        <dbReference type="EMBL" id="VDM69535.1"/>
    </source>
</evidence>